<feature type="transmembrane region" description="Helical" evidence="6">
    <location>
        <begin position="65"/>
        <end position="86"/>
    </location>
</feature>
<evidence type="ECO:0000313" key="8">
    <source>
        <dbReference type="EMBL" id="CTQ34837.1"/>
    </source>
</evidence>
<dbReference type="SUPFAM" id="SSF103481">
    <property type="entry name" value="Multidrug resistance efflux transporter EmrE"/>
    <property type="match status" value="1"/>
</dbReference>
<feature type="transmembrane region" description="Helical" evidence="6">
    <location>
        <begin position="241"/>
        <end position="262"/>
    </location>
</feature>
<feature type="transmembrane region" description="Helical" evidence="6">
    <location>
        <begin position="119"/>
        <end position="138"/>
    </location>
</feature>
<accession>A0A0M6XW86</accession>
<keyword evidence="9" id="KW-1185">Reference proteome</keyword>
<organism evidence="8 9">
    <name type="scientific">Jannaschia rubra</name>
    <dbReference type="NCBI Taxonomy" id="282197"/>
    <lineage>
        <taxon>Bacteria</taxon>
        <taxon>Pseudomonadati</taxon>
        <taxon>Pseudomonadota</taxon>
        <taxon>Alphaproteobacteria</taxon>
        <taxon>Rhodobacterales</taxon>
        <taxon>Roseobacteraceae</taxon>
        <taxon>Jannaschia</taxon>
    </lineage>
</organism>
<keyword evidence="5 6" id="KW-0472">Membrane</keyword>
<dbReference type="STRING" id="282197.SAMN04488517_11016"/>
<feature type="transmembrane region" description="Helical" evidence="6">
    <location>
        <begin position="184"/>
        <end position="204"/>
    </location>
</feature>
<comment type="subcellular location">
    <subcellularLocation>
        <location evidence="1">Membrane</location>
        <topology evidence="1">Multi-pass membrane protein</topology>
    </subcellularLocation>
</comment>
<keyword evidence="3 6" id="KW-0812">Transmembrane</keyword>
<evidence type="ECO:0000256" key="4">
    <source>
        <dbReference type="ARBA" id="ARBA00022989"/>
    </source>
</evidence>
<comment type="similarity">
    <text evidence="2">Belongs to the EamA transporter family.</text>
</comment>
<dbReference type="InterPro" id="IPR050638">
    <property type="entry name" value="AA-Vitamin_Transporters"/>
</dbReference>
<evidence type="ECO:0000313" key="9">
    <source>
        <dbReference type="Proteomes" id="UP000048908"/>
    </source>
</evidence>
<name>A0A0M6XW86_9RHOB</name>
<dbReference type="InterPro" id="IPR000620">
    <property type="entry name" value="EamA_dom"/>
</dbReference>
<feature type="transmembrane region" description="Helical" evidence="6">
    <location>
        <begin position="150"/>
        <end position="172"/>
    </location>
</feature>
<sequence length="292" mass="30145">MATKVALLILLGLLWAVRIAAIKAAGLSGVPVHVVVTIAALGLAAVFTALAVARSDWPPVDRGLLGFYLLSGTFGFLAPFALEGVVAPHLPVFVFVVVIATMPILTLVLSILTGGERLAPRPVISVALGFAGAMAILWDTAREGGASTVSHWWIAAAFGVPALYALNTVFVARRWPAEVGAVQVAHAQALIVGTAALLGSLATGTGGDLRLASLDLPALGLIVAGEALALLVYLRITRDYGATWVSFANYVSMVFAAGIGAVVFGDRITVLTVVAALAIVVSVTIYQRRNTA</sequence>
<dbReference type="PANTHER" id="PTHR32322">
    <property type="entry name" value="INNER MEMBRANE TRANSPORTER"/>
    <property type="match status" value="1"/>
</dbReference>
<dbReference type="GO" id="GO:0016020">
    <property type="term" value="C:membrane"/>
    <property type="evidence" value="ECO:0007669"/>
    <property type="project" value="UniProtKB-SubCell"/>
</dbReference>
<evidence type="ECO:0000259" key="7">
    <source>
        <dbReference type="Pfam" id="PF00892"/>
    </source>
</evidence>
<dbReference type="Proteomes" id="UP000048908">
    <property type="component" value="Unassembled WGS sequence"/>
</dbReference>
<dbReference type="AlphaFoldDB" id="A0A0M6XW86"/>
<dbReference type="RefSeq" id="WP_055684198.1">
    <property type="nucleotide sequence ID" value="NZ_CXPG01000027.1"/>
</dbReference>
<dbReference type="EMBL" id="CXPG01000027">
    <property type="protein sequence ID" value="CTQ34837.1"/>
    <property type="molecule type" value="Genomic_DNA"/>
</dbReference>
<feature type="transmembrane region" description="Helical" evidence="6">
    <location>
        <begin position="34"/>
        <end position="53"/>
    </location>
</feature>
<feature type="transmembrane region" description="Helical" evidence="6">
    <location>
        <begin position="268"/>
        <end position="286"/>
    </location>
</feature>
<gene>
    <name evidence="8" type="ORF">JAN5088_03633</name>
</gene>
<evidence type="ECO:0000256" key="1">
    <source>
        <dbReference type="ARBA" id="ARBA00004141"/>
    </source>
</evidence>
<reference evidence="8 9" key="1">
    <citation type="submission" date="2015-07" db="EMBL/GenBank/DDBJ databases">
        <authorList>
            <person name="Noorani M."/>
        </authorList>
    </citation>
    <scope>NUCLEOTIDE SEQUENCE [LARGE SCALE GENOMIC DNA]</scope>
    <source>
        <strain evidence="8 9">CECT 5088</strain>
    </source>
</reference>
<dbReference type="InterPro" id="IPR037185">
    <property type="entry name" value="EmrE-like"/>
</dbReference>
<feature type="domain" description="EamA" evidence="7">
    <location>
        <begin position="5"/>
        <end position="137"/>
    </location>
</feature>
<dbReference type="PANTHER" id="PTHR32322:SF2">
    <property type="entry name" value="EAMA DOMAIN-CONTAINING PROTEIN"/>
    <property type="match status" value="1"/>
</dbReference>
<evidence type="ECO:0000256" key="2">
    <source>
        <dbReference type="ARBA" id="ARBA00007362"/>
    </source>
</evidence>
<proteinExistence type="inferred from homology"/>
<keyword evidence="4 6" id="KW-1133">Transmembrane helix</keyword>
<feature type="transmembrane region" description="Helical" evidence="6">
    <location>
        <begin position="216"/>
        <end position="234"/>
    </location>
</feature>
<evidence type="ECO:0000256" key="6">
    <source>
        <dbReference type="SAM" id="Phobius"/>
    </source>
</evidence>
<feature type="transmembrane region" description="Helical" evidence="6">
    <location>
        <begin position="92"/>
        <end position="112"/>
    </location>
</feature>
<dbReference type="OrthoDB" id="7862353at2"/>
<dbReference type="Pfam" id="PF00892">
    <property type="entry name" value="EamA"/>
    <property type="match status" value="1"/>
</dbReference>
<evidence type="ECO:0000256" key="5">
    <source>
        <dbReference type="ARBA" id="ARBA00023136"/>
    </source>
</evidence>
<protein>
    <submittedName>
        <fullName evidence="8">Carboxylate/amino acid/amine transporter</fullName>
    </submittedName>
</protein>
<evidence type="ECO:0000256" key="3">
    <source>
        <dbReference type="ARBA" id="ARBA00022692"/>
    </source>
</evidence>